<dbReference type="Gene3D" id="3.40.33.10">
    <property type="entry name" value="CAP"/>
    <property type="match status" value="1"/>
</dbReference>
<dbReference type="InterPro" id="IPR035940">
    <property type="entry name" value="CAP_sf"/>
</dbReference>
<feature type="compositionally biased region" description="Polar residues" evidence="1">
    <location>
        <begin position="496"/>
        <end position="522"/>
    </location>
</feature>
<reference evidence="4" key="1">
    <citation type="submission" date="2017-06" db="EMBL/GenBank/DDBJ databases">
        <title>Genome sequencing of pathogenic and non-pathogenic strains within Bisgaard taxon 40.</title>
        <authorList>
            <person name="Ladner J.T."/>
            <person name="Lovett S.P."/>
            <person name="Koroleva G."/>
            <person name="Lorch J.M."/>
        </authorList>
    </citation>
    <scope>NUCLEOTIDE SEQUENCE</scope>
    <source>
        <strain evidence="4">27576-1-I1</strain>
    </source>
</reference>
<accession>A0A8E3MHG7</accession>
<protein>
    <submittedName>
        <fullName evidence="4">Uncharacterized protein</fullName>
    </submittedName>
</protein>
<dbReference type="InterPro" id="IPR014044">
    <property type="entry name" value="CAP_dom"/>
</dbReference>
<evidence type="ECO:0000256" key="1">
    <source>
        <dbReference type="SAM" id="MobiDB-lite"/>
    </source>
</evidence>
<dbReference type="Proteomes" id="UP000955338">
    <property type="component" value="Chromosome"/>
</dbReference>
<feature type="domain" description="SCP" evidence="2">
    <location>
        <begin position="44"/>
        <end position="182"/>
    </location>
</feature>
<dbReference type="RefSeq" id="WP_261920204.1">
    <property type="nucleotide sequence ID" value="NZ_CP022011.1"/>
</dbReference>
<sequence>MKKKIQIFLSSALLITSPEIVISANTFEVKIPGKSGEFNQEEALNTINQWRKLAIENDYFGLRTLYGNNFVEIKYSSHLEDAAKERAAEASIFPEHWKLDGSSPKYGEILAWNAGSGINDSASVIGGLNSWIKEKNNYEKNKAKYDKEGKQGKLFTTDPEVGHFYSLIDPKNKSIGLASYKADLAITKNPGSSAGIEYTWGAVAGALSREDTTKLAKATEAKNINDLIFKVKTTGIKNLKLDKLTLELPDALGTKDQGSANATININGEYGGSWITTVPIIFNSKEWTSSDAKIITIGNNGELKPLKAGTATITLNLGDGLTASKEITVKDGNVTVDEMYPFLKPEKKKAEEKIEQIGEVSFSYELIDKYKQKIANAKSIGAIQSIVTEAEVEAKNLNIIAKDKEKVLQALNNYYTTKYPGFLFNTDPNQFQDAYKAIHEMEAAKSLAEMKALYEKHTKKPFSDTGVEIPVETPELPTEADKNLKPDPTEEKDTNDNTNGDIENENSNNQADKVTDGDNTTPVPDDEKENDSSNSNSSTETEEVKSNFIKKLEQIDRESKDFTISRLLLLQNFEIDNSRLNKLIKKTETGIWVTLDNNQFKYKNNSVNSNGITVGYDKKIKSTTIGILASYKIGKVKSLLPYNPYNIFNEKNNSFSTGIYGIHRIGNFYAGGLLNYQVIKIKGIKKFYSGNATLQGGYTINIKNNISISPQINVAVSRIKSGILNKYTNANSIGTSLNINYTPSNTFMFGISTGIHRVKIGEMKGYYPESIDKNMSSNLDIRYDNNISTSIQITPLFNIEGTLGYTKYQKSKLAGISYGIQVNYKF</sequence>
<dbReference type="Gene3D" id="2.40.128.130">
    <property type="entry name" value="Autotransporter beta-domain"/>
    <property type="match status" value="1"/>
</dbReference>
<name>A0A8E3MHG7_9PAST</name>
<dbReference type="Gene3D" id="2.60.40.1080">
    <property type="match status" value="1"/>
</dbReference>
<dbReference type="AlphaFoldDB" id="A0A8E3MHG7"/>
<evidence type="ECO:0000313" key="4">
    <source>
        <dbReference type="EMBL" id="QDJ15285.1"/>
    </source>
</evidence>
<dbReference type="Pfam" id="PF03797">
    <property type="entry name" value="Autotransporter"/>
    <property type="match status" value="1"/>
</dbReference>
<evidence type="ECO:0000259" key="2">
    <source>
        <dbReference type="Pfam" id="PF00188"/>
    </source>
</evidence>
<organism evidence="4 5">
    <name type="scientific">Mergibacter septicus</name>
    <dbReference type="NCBI Taxonomy" id="221402"/>
    <lineage>
        <taxon>Bacteria</taxon>
        <taxon>Pseudomonadati</taxon>
        <taxon>Pseudomonadota</taxon>
        <taxon>Gammaproteobacteria</taxon>
        <taxon>Pasteurellales</taxon>
        <taxon>Pasteurellaceae</taxon>
        <taxon>Mergibacter</taxon>
    </lineage>
</organism>
<dbReference type="InterPro" id="IPR036709">
    <property type="entry name" value="Autotransporte_beta_dom_sf"/>
</dbReference>
<dbReference type="SUPFAM" id="SSF55797">
    <property type="entry name" value="PR-1-like"/>
    <property type="match status" value="1"/>
</dbReference>
<proteinExistence type="predicted"/>
<dbReference type="Pfam" id="PF00188">
    <property type="entry name" value="CAP"/>
    <property type="match status" value="1"/>
</dbReference>
<dbReference type="EMBL" id="CP022011">
    <property type="protein sequence ID" value="QDJ15285.1"/>
    <property type="molecule type" value="Genomic_DNA"/>
</dbReference>
<evidence type="ECO:0000259" key="3">
    <source>
        <dbReference type="Pfam" id="PF03797"/>
    </source>
</evidence>
<keyword evidence="5" id="KW-1185">Reference proteome</keyword>
<feature type="region of interest" description="Disordered" evidence="1">
    <location>
        <begin position="463"/>
        <end position="545"/>
    </location>
</feature>
<feature type="compositionally biased region" description="Basic and acidic residues" evidence="1">
    <location>
        <begin position="479"/>
        <end position="495"/>
    </location>
</feature>
<dbReference type="SUPFAM" id="SSF49373">
    <property type="entry name" value="Invasin/intimin cell-adhesion fragments"/>
    <property type="match status" value="1"/>
</dbReference>
<dbReference type="SUPFAM" id="SSF103515">
    <property type="entry name" value="Autotransporter"/>
    <property type="match status" value="1"/>
</dbReference>
<gene>
    <name evidence="4" type="ORF">CEP48_07550</name>
</gene>
<evidence type="ECO:0000313" key="5">
    <source>
        <dbReference type="Proteomes" id="UP000955338"/>
    </source>
</evidence>
<dbReference type="InterPro" id="IPR005546">
    <property type="entry name" value="Autotransporte_beta"/>
</dbReference>
<dbReference type="InterPro" id="IPR008964">
    <property type="entry name" value="Invasin/intimin_cell_adhesion"/>
</dbReference>
<feature type="domain" description="Autotransporter" evidence="3">
    <location>
        <begin position="602"/>
        <end position="721"/>
    </location>
</feature>